<keyword evidence="6 16" id="KW-0297">G-protein coupled receptor</keyword>
<feature type="transmembrane region" description="Helical" evidence="17">
    <location>
        <begin position="7"/>
        <end position="33"/>
    </location>
</feature>
<comment type="caution">
    <text evidence="19">The sequence shown here is derived from an EMBL/GenBank/DDBJ whole genome shotgun (WGS) entry which is preliminary data.</text>
</comment>
<evidence type="ECO:0000256" key="10">
    <source>
        <dbReference type="ARBA" id="ARBA00023170"/>
    </source>
</evidence>
<dbReference type="SUPFAM" id="SSF81321">
    <property type="entry name" value="Family A G protein-coupled receptor-like"/>
    <property type="match status" value="1"/>
</dbReference>
<evidence type="ECO:0000256" key="13">
    <source>
        <dbReference type="ARBA" id="ARBA00023288"/>
    </source>
</evidence>
<keyword evidence="7 17" id="KW-0472">Membrane</keyword>
<dbReference type="PRINTS" id="PR00527">
    <property type="entry name" value="GASTRINR"/>
</dbReference>
<dbReference type="PRINTS" id="PR01822">
    <property type="entry name" value="CCYSTOKININR"/>
</dbReference>
<keyword evidence="3" id="KW-1003">Cell membrane</keyword>
<dbReference type="AlphaFoldDB" id="A0A8B6FD30"/>
<comment type="subcellular location">
    <subcellularLocation>
        <location evidence="1">Cell membrane</location>
        <topology evidence="1">Multi-pass membrane protein</topology>
    </subcellularLocation>
</comment>
<feature type="transmembrane region" description="Helical" evidence="17">
    <location>
        <begin position="285"/>
        <end position="306"/>
    </location>
</feature>
<dbReference type="GO" id="GO:0008188">
    <property type="term" value="F:neuropeptide receptor activity"/>
    <property type="evidence" value="ECO:0007669"/>
    <property type="project" value="TreeGrafter"/>
</dbReference>
<comment type="similarity">
    <text evidence="16">Belongs to the G-protein coupled receptor 1 family.</text>
</comment>
<evidence type="ECO:0000256" key="2">
    <source>
        <dbReference type="ARBA" id="ARBA00019090"/>
    </source>
</evidence>
<reference evidence="19" key="1">
    <citation type="submission" date="2018-11" db="EMBL/GenBank/DDBJ databases">
        <authorList>
            <person name="Alioto T."/>
            <person name="Alioto T."/>
        </authorList>
    </citation>
    <scope>NUCLEOTIDE SEQUENCE</scope>
</reference>
<evidence type="ECO:0000256" key="12">
    <source>
        <dbReference type="ARBA" id="ARBA00023224"/>
    </source>
</evidence>
<evidence type="ECO:0000256" key="8">
    <source>
        <dbReference type="ARBA" id="ARBA00023139"/>
    </source>
</evidence>
<keyword evidence="8" id="KW-0564">Palmitate</keyword>
<comment type="function">
    <text evidence="14">Receptor for gastrin and cholecystokinin. The CCK-B receptors occur throughout the central nervous system where they modulate anxiety, analgesia, arousal, and neuroleptic activity. This receptor mediates its action by association with G proteins that activate a phosphatidylinositol-calcium second messenger system.</text>
</comment>
<dbReference type="GO" id="GO:0005886">
    <property type="term" value="C:plasma membrane"/>
    <property type="evidence" value="ECO:0007669"/>
    <property type="project" value="UniProtKB-SubCell"/>
</dbReference>
<dbReference type="InterPro" id="IPR009126">
    <property type="entry name" value="Cholcskin_rcpt"/>
</dbReference>
<organism evidence="19 20">
    <name type="scientific">Mytilus galloprovincialis</name>
    <name type="common">Mediterranean mussel</name>
    <dbReference type="NCBI Taxonomy" id="29158"/>
    <lineage>
        <taxon>Eukaryota</taxon>
        <taxon>Metazoa</taxon>
        <taxon>Spiralia</taxon>
        <taxon>Lophotrochozoa</taxon>
        <taxon>Mollusca</taxon>
        <taxon>Bivalvia</taxon>
        <taxon>Autobranchia</taxon>
        <taxon>Pteriomorphia</taxon>
        <taxon>Mytilida</taxon>
        <taxon>Mytiloidea</taxon>
        <taxon>Mytilidae</taxon>
        <taxon>Mytilinae</taxon>
        <taxon>Mytilus</taxon>
    </lineage>
</organism>
<feature type="transmembrane region" description="Helical" evidence="17">
    <location>
        <begin position="140"/>
        <end position="162"/>
    </location>
</feature>
<evidence type="ECO:0000256" key="5">
    <source>
        <dbReference type="ARBA" id="ARBA00022989"/>
    </source>
</evidence>
<dbReference type="PRINTS" id="PR00237">
    <property type="entry name" value="GPCRRHODOPSN"/>
</dbReference>
<evidence type="ECO:0000259" key="18">
    <source>
        <dbReference type="PROSITE" id="PS50262"/>
    </source>
</evidence>
<keyword evidence="10 16" id="KW-0675">Receptor</keyword>
<feature type="transmembrane region" description="Helical" evidence="17">
    <location>
        <begin position="45"/>
        <end position="66"/>
    </location>
</feature>
<keyword evidence="13" id="KW-0449">Lipoprotein</keyword>
<keyword evidence="11" id="KW-0325">Glycoprotein</keyword>
<evidence type="ECO:0000256" key="11">
    <source>
        <dbReference type="ARBA" id="ARBA00023180"/>
    </source>
</evidence>
<dbReference type="EMBL" id="UYJE01006575">
    <property type="protein sequence ID" value="VDI47158.1"/>
    <property type="molecule type" value="Genomic_DNA"/>
</dbReference>
<evidence type="ECO:0000256" key="16">
    <source>
        <dbReference type="RuleBase" id="RU000688"/>
    </source>
</evidence>
<dbReference type="PROSITE" id="PS50262">
    <property type="entry name" value="G_PROTEIN_RECEP_F1_2"/>
    <property type="match status" value="1"/>
</dbReference>
<evidence type="ECO:0000256" key="7">
    <source>
        <dbReference type="ARBA" id="ARBA00023136"/>
    </source>
</evidence>
<keyword evidence="20" id="KW-1185">Reference proteome</keyword>
<keyword evidence="5 17" id="KW-1133">Transmembrane helix</keyword>
<dbReference type="Gene3D" id="1.20.1070.10">
    <property type="entry name" value="Rhodopsin 7-helix transmembrane proteins"/>
    <property type="match status" value="1"/>
</dbReference>
<dbReference type="Pfam" id="PF00001">
    <property type="entry name" value="7tm_1"/>
    <property type="match status" value="1"/>
</dbReference>
<dbReference type="Proteomes" id="UP000596742">
    <property type="component" value="Unassembled WGS sequence"/>
</dbReference>
<keyword evidence="9" id="KW-1015">Disulfide bond</keyword>
<evidence type="ECO:0000256" key="6">
    <source>
        <dbReference type="ARBA" id="ARBA00023040"/>
    </source>
</evidence>
<evidence type="ECO:0000313" key="20">
    <source>
        <dbReference type="Proteomes" id="UP000596742"/>
    </source>
</evidence>
<dbReference type="OrthoDB" id="10037617at2759"/>
<evidence type="ECO:0000256" key="3">
    <source>
        <dbReference type="ARBA" id="ARBA00022475"/>
    </source>
</evidence>
<proteinExistence type="inferred from homology"/>
<accession>A0A8B6FD30</accession>
<dbReference type="PROSITE" id="PS00237">
    <property type="entry name" value="G_PROTEIN_RECEP_F1_1"/>
    <property type="match status" value="1"/>
</dbReference>
<evidence type="ECO:0000256" key="17">
    <source>
        <dbReference type="SAM" id="Phobius"/>
    </source>
</evidence>
<evidence type="ECO:0000313" key="19">
    <source>
        <dbReference type="EMBL" id="VDI47158.1"/>
    </source>
</evidence>
<evidence type="ECO:0000256" key="14">
    <source>
        <dbReference type="ARBA" id="ARBA00025402"/>
    </source>
</evidence>
<feature type="transmembrane region" description="Helical" evidence="17">
    <location>
        <begin position="87"/>
        <end position="107"/>
    </location>
</feature>
<feature type="domain" description="G-protein coupled receptors family 1 profile" evidence="18">
    <location>
        <begin position="1"/>
        <end position="303"/>
    </location>
</feature>
<dbReference type="InterPro" id="IPR000314">
    <property type="entry name" value="Gastrin_rcpt"/>
</dbReference>
<keyword evidence="4 16" id="KW-0812">Transmembrane</keyword>
<evidence type="ECO:0000256" key="15">
    <source>
        <dbReference type="ARBA" id="ARBA00031093"/>
    </source>
</evidence>
<name>A0A8B6FD30_MYTGA</name>
<evidence type="ECO:0000256" key="4">
    <source>
        <dbReference type="ARBA" id="ARBA00022692"/>
    </source>
</evidence>
<evidence type="ECO:0000256" key="1">
    <source>
        <dbReference type="ARBA" id="ARBA00004651"/>
    </source>
</evidence>
<dbReference type="InterPro" id="IPR017452">
    <property type="entry name" value="GPCR_Rhodpsn_7TM"/>
</dbReference>
<dbReference type="InterPro" id="IPR000276">
    <property type="entry name" value="GPCR_Rhodpsn"/>
</dbReference>
<dbReference type="GO" id="GO:0015054">
    <property type="term" value="F:gastrin receptor activity"/>
    <property type="evidence" value="ECO:0007669"/>
    <property type="project" value="InterPro"/>
</dbReference>
<feature type="transmembrane region" description="Helical" evidence="17">
    <location>
        <begin position="244"/>
        <end position="265"/>
    </location>
</feature>
<evidence type="ECO:0000256" key="9">
    <source>
        <dbReference type="ARBA" id="ARBA00023157"/>
    </source>
</evidence>
<dbReference type="PANTHER" id="PTHR24238">
    <property type="entry name" value="G-PROTEIN COUPLED RECEPTOR"/>
    <property type="match status" value="1"/>
</dbReference>
<sequence>MRTVTNVFLLNLAVSDLLLAVFCMPFTLIPMFLQNFIFGATMCVLIRYLQGVSVGVSCFTLVSISLERYFGICRPLRSRRWQTLSHAYKVIIFCWILAAVVMIPIAVQTKYKRLRLGNHRCVEIWEDESLVKAYTVFLDLILLFCPFLLMVAAYGCIISTLWDGIQAQAHQKELNGVANGKFSGSFTQQGTERNSLKYSNYGSQLTSPDNGYCSAESTPRRMLEYRRVIRHSNPERNRAAKLKVIRMLVAVCLEFFVCWTPLYVVLTWKIFHYESLKDHFSNVTFSIMFVLSYVSTTCNPITYCFMNQKFRQSFKMVLGCCHSRHIRRFSSHSTSLKLNGTKLSIMRSKQNVKSSPNDKNVSPDDHSMLVVIGTSSDGVAV</sequence>
<gene>
    <name evidence="19" type="ORF">MGAL_10B081836</name>
</gene>
<keyword evidence="12 16" id="KW-0807">Transducer</keyword>
<protein>
    <recommendedName>
        <fullName evidence="2">Gastrin/cholecystokinin type B receptor</fullName>
    </recommendedName>
    <alternativeName>
        <fullName evidence="15">Cholecystokinin-2 receptor</fullName>
    </alternativeName>
</protein>
<dbReference type="PANTHER" id="PTHR24238:SF75">
    <property type="entry name" value="CHOLECYSTOKININ-LIKE RECEPTOR AT 17D1-RELATED"/>
    <property type="match status" value="1"/>
</dbReference>